<keyword evidence="2" id="KW-0378">Hydrolase</keyword>
<dbReference type="InterPro" id="IPR029058">
    <property type="entry name" value="AB_hydrolase_fold"/>
</dbReference>
<dbReference type="Gene3D" id="3.40.50.1820">
    <property type="entry name" value="alpha/beta hydrolase"/>
    <property type="match status" value="1"/>
</dbReference>
<dbReference type="AlphaFoldDB" id="A0AAE0WQ36"/>
<name>A0AAE0WQ36_9PEZI</name>
<dbReference type="InterPro" id="IPR013094">
    <property type="entry name" value="AB_hydrolase_3"/>
</dbReference>
<keyword evidence="6" id="KW-1185">Reference proteome</keyword>
<reference evidence="5" key="1">
    <citation type="submission" date="2023-07" db="EMBL/GenBank/DDBJ databases">
        <title>Black Yeasts Isolated from many extreme environments.</title>
        <authorList>
            <person name="Coleine C."/>
            <person name="Stajich J.E."/>
            <person name="Selbmann L."/>
        </authorList>
    </citation>
    <scope>NUCLEOTIDE SEQUENCE</scope>
    <source>
        <strain evidence="5">CCFEE 5485</strain>
    </source>
</reference>
<feature type="region of interest" description="Disordered" evidence="3">
    <location>
        <begin position="1"/>
        <end position="30"/>
    </location>
</feature>
<dbReference type="EC" id="1.1.1.34" evidence="1"/>
<organism evidence="5 6">
    <name type="scientific">Recurvomyces mirabilis</name>
    <dbReference type="NCBI Taxonomy" id="574656"/>
    <lineage>
        <taxon>Eukaryota</taxon>
        <taxon>Fungi</taxon>
        <taxon>Dikarya</taxon>
        <taxon>Ascomycota</taxon>
        <taxon>Pezizomycotina</taxon>
        <taxon>Dothideomycetes</taxon>
        <taxon>Dothideomycetidae</taxon>
        <taxon>Mycosphaerellales</taxon>
        <taxon>Teratosphaeriaceae</taxon>
        <taxon>Recurvomyces</taxon>
    </lineage>
</organism>
<evidence type="ECO:0000256" key="1">
    <source>
        <dbReference type="ARBA" id="ARBA00012999"/>
    </source>
</evidence>
<evidence type="ECO:0000313" key="5">
    <source>
        <dbReference type="EMBL" id="KAK3675908.1"/>
    </source>
</evidence>
<dbReference type="PROSITE" id="PS00066">
    <property type="entry name" value="HMG_COA_REDUCTASE_1"/>
    <property type="match status" value="1"/>
</dbReference>
<dbReference type="InterPro" id="IPR023076">
    <property type="entry name" value="HMG_CoA_Rdtase_CS"/>
</dbReference>
<protein>
    <recommendedName>
        <fullName evidence="1">hydroxymethylglutaryl-CoA reductase (NADPH)</fullName>
        <ecNumber evidence="1">1.1.1.34</ecNumber>
    </recommendedName>
</protein>
<evidence type="ECO:0000256" key="3">
    <source>
        <dbReference type="SAM" id="MobiDB-lite"/>
    </source>
</evidence>
<comment type="caution">
    <text evidence="5">The sequence shown here is derived from an EMBL/GenBank/DDBJ whole genome shotgun (WGS) entry which is preliminary data.</text>
</comment>
<dbReference type="EMBL" id="JAUTXT010000012">
    <property type="protein sequence ID" value="KAK3675908.1"/>
    <property type="molecule type" value="Genomic_DNA"/>
</dbReference>
<feature type="domain" description="Alpha/beta hydrolase fold-3" evidence="4">
    <location>
        <begin position="159"/>
        <end position="377"/>
    </location>
</feature>
<dbReference type="Proteomes" id="UP001274830">
    <property type="component" value="Unassembled WGS sequence"/>
</dbReference>
<evidence type="ECO:0000256" key="2">
    <source>
        <dbReference type="ARBA" id="ARBA00022801"/>
    </source>
</evidence>
<dbReference type="GO" id="GO:0004420">
    <property type="term" value="F:hydroxymethylglutaryl-CoA reductase (NADPH) activity"/>
    <property type="evidence" value="ECO:0007669"/>
    <property type="project" value="UniProtKB-EC"/>
</dbReference>
<gene>
    <name evidence="5" type="ORF">LTR78_004100</name>
</gene>
<evidence type="ECO:0000259" key="4">
    <source>
        <dbReference type="Pfam" id="PF07859"/>
    </source>
</evidence>
<dbReference type="PANTHER" id="PTHR48081">
    <property type="entry name" value="AB HYDROLASE SUPERFAMILY PROTEIN C4A8.06C"/>
    <property type="match status" value="1"/>
</dbReference>
<feature type="compositionally biased region" description="Polar residues" evidence="3">
    <location>
        <begin position="14"/>
        <end position="30"/>
    </location>
</feature>
<dbReference type="Pfam" id="PF07859">
    <property type="entry name" value="Abhydrolase_3"/>
    <property type="match status" value="1"/>
</dbReference>
<sequence length="403" mass="44140">MYPPPSKRRRSDFDNSQASSPESSITASTIGSPLGISVATGYTPPGRLGAYRMEVGRDIRLDARLLTVLTNYGLHVARTPTPLALLTPNSSLEEIKARIQEADRDVEGLCEHLPNNLPHDDLELQVEYRRETITGQKWNSIDLHIYRPVVKGGPLPCILQCHGGGSIASFGLNNKVYIRWCRSLAAQGMVVISVDYRDPIHLAEGLFPNGLNDICAATVYVHSHRSTLNIRNIVLQGDAMGANLVLAAAIKAKQDGWSNKIDGVYAQSPMISNAYNWSEARKLQELPSLLECHGYLVNVDYMAYAAHLYTPRSVDGTNPLAWPHHANRLELQGLPPHVLALDELDPLRSEGEAYLRKLVQAGVPAVGHVNLGTVHGASLIFRQAVPELHRAAVRSVAAFAKQV</sequence>
<proteinExistence type="predicted"/>
<feature type="compositionally biased region" description="Basic residues" evidence="3">
    <location>
        <begin position="1"/>
        <end position="10"/>
    </location>
</feature>
<dbReference type="GO" id="GO:0016787">
    <property type="term" value="F:hydrolase activity"/>
    <property type="evidence" value="ECO:0007669"/>
    <property type="project" value="UniProtKB-KW"/>
</dbReference>
<dbReference type="SUPFAM" id="SSF53474">
    <property type="entry name" value="alpha/beta-Hydrolases"/>
    <property type="match status" value="1"/>
</dbReference>
<dbReference type="PANTHER" id="PTHR48081:SF8">
    <property type="entry name" value="ALPHA_BETA HYDROLASE FOLD-3 DOMAIN-CONTAINING PROTEIN-RELATED"/>
    <property type="match status" value="1"/>
</dbReference>
<dbReference type="InterPro" id="IPR050300">
    <property type="entry name" value="GDXG_lipolytic_enzyme"/>
</dbReference>
<evidence type="ECO:0000313" key="6">
    <source>
        <dbReference type="Proteomes" id="UP001274830"/>
    </source>
</evidence>
<accession>A0AAE0WQ36</accession>